<dbReference type="EMBL" id="KV427606">
    <property type="protein sequence ID" value="KZT12173.1"/>
    <property type="molecule type" value="Genomic_DNA"/>
</dbReference>
<dbReference type="AlphaFoldDB" id="A0A165HTL9"/>
<dbReference type="RefSeq" id="XP_040769821.1">
    <property type="nucleotide sequence ID" value="XM_040903700.1"/>
</dbReference>
<evidence type="ECO:0000256" key="1">
    <source>
        <dbReference type="SAM" id="MobiDB-lite"/>
    </source>
</evidence>
<accession>A0A165HTL9</accession>
<sequence>MGATSNVASTSRTVEARPSFPAYPSTTPPPPASKSSSANRPSRSVSEPGGLMSVPETPVVIGKRKADQLETTPPDTRAVQHPSFIIPARGVRRSYRSSETSNAASSYQHKRVRLSSTTPAASPAHSRPSSSAHGAISADNASPSRLGGRTLVQLGSALPSTQSTTRTASFTGRRESWRRISQGSIPISAIVRPRPPSVATSGAYSMYDPRKPRIKRTGWAPHLGGDFEDASPLHAWCFFVGFIVFPIWWIASFLPIPKTREVGGTDTEKAVPLDDPQVEHDAIIWRKRCRIMSGIAFLTYIPFIVLVAVLVPLHI</sequence>
<feature type="compositionally biased region" description="Polar residues" evidence="1">
    <location>
        <begin position="1"/>
        <end position="13"/>
    </location>
</feature>
<organism evidence="3 4">
    <name type="scientific">Laetiporus sulphureus 93-53</name>
    <dbReference type="NCBI Taxonomy" id="1314785"/>
    <lineage>
        <taxon>Eukaryota</taxon>
        <taxon>Fungi</taxon>
        <taxon>Dikarya</taxon>
        <taxon>Basidiomycota</taxon>
        <taxon>Agaricomycotina</taxon>
        <taxon>Agaricomycetes</taxon>
        <taxon>Polyporales</taxon>
        <taxon>Laetiporus</taxon>
    </lineage>
</organism>
<keyword evidence="2" id="KW-0472">Membrane</keyword>
<feature type="compositionally biased region" description="Polar residues" evidence="1">
    <location>
        <begin position="158"/>
        <end position="170"/>
    </location>
</feature>
<evidence type="ECO:0000256" key="2">
    <source>
        <dbReference type="SAM" id="Phobius"/>
    </source>
</evidence>
<keyword evidence="2" id="KW-1133">Transmembrane helix</keyword>
<feature type="region of interest" description="Disordered" evidence="1">
    <location>
        <begin position="1"/>
        <end position="175"/>
    </location>
</feature>
<feature type="compositionally biased region" description="Polar residues" evidence="1">
    <location>
        <begin position="97"/>
        <end position="107"/>
    </location>
</feature>
<proteinExistence type="predicted"/>
<keyword evidence="2" id="KW-0812">Transmembrane</keyword>
<evidence type="ECO:0000313" key="4">
    <source>
        <dbReference type="Proteomes" id="UP000076871"/>
    </source>
</evidence>
<name>A0A165HTL9_9APHY</name>
<evidence type="ECO:0000313" key="3">
    <source>
        <dbReference type="EMBL" id="KZT12173.1"/>
    </source>
</evidence>
<feature type="compositionally biased region" description="Low complexity" evidence="1">
    <location>
        <begin position="33"/>
        <end position="46"/>
    </location>
</feature>
<feature type="transmembrane region" description="Helical" evidence="2">
    <location>
        <begin position="233"/>
        <end position="251"/>
    </location>
</feature>
<dbReference type="InParanoid" id="A0A165HTL9"/>
<dbReference type="OrthoDB" id="3266087at2759"/>
<gene>
    <name evidence="3" type="ORF">LAESUDRAFT_641902</name>
</gene>
<feature type="compositionally biased region" description="Low complexity" evidence="1">
    <location>
        <begin position="115"/>
        <end position="133"/>
    </location>
</feature>
<dbReference type="GeneID" id="63820730"/>
<feature type="transmembrane region" description="Helical" evidence="2">
    <location>
        <begin position="295"/>
        <end position="313"/>
    </location>
</feature>
<dbReference type="Proteomes" id="UP000076871">
    <property type="component" value="Unassembled WGS sequence"/>
</dbReference>
<protein>
    <submittedName>
        <fullName evidence="3">Uncharacterized protein</fullName>
    </submittedName>
</protein>
<keyword evidence="4" id="KW-1185">Reference proteome</keyword>
<reference evidence="3 4" key="1">
    <citation type="journal article" date="2016" name="Mol. Biol. Evol.">
        <title>Comparative Genomics of Early-Diverging Mushroom-Forming Fungi Provides Insights into the Origins of Lignocellulose Decay Capabilities.</title>
        <authorList>
            <person name="Nagy L.G."/>
            <person name="Riley R."/>
            <person name="Tritt A."/>
            <person name="Adam C."/>
            <person name="Daum C."/>
            <person name="Floudas D."/>
            <person name="Sun H."/>
            <person name="Yadav J.S."/>
            <person name="Pangilinan J."/>
            <person name="Larsson K.H."/>
            <person name="Matsuura K."/>
            <person name="Barry K."/>
            <person name="Labutti K."/>
            <person name="Kuo R."/>
            <person name="Ohm R.A."/>
            <person name="Bhattacharya S.S."/>
            <person name="Shirouzu T."/>
            <person name="Yoshinaga Y."/>
            <person name="Martin F.M."/>
            <person name="Grigoriev I.V."/>
            <person name="Hibbett D.S."/>
        </authorList>
    </citation>
    <scope>NUCLEOTIDE SEQUENCE [LARGE SCALE GENOMIC DNA]</scope>
    <source>
        <strain evidence="3 4">93-53</strain>
    </source>
</reference>